<protein>
    <submittedName>
        <fullName evidence="1">Glycosyltransferase family 4 protein</fullName>
    </submittedName>
</protein>
<evidence type="ECO:0000313" key="1">
    <source>
        <dbReference type="EMBL" id="MFC0549203.1"/>
    </source>
</evidence>
<dbReference type="Gene3D" id="3.40.50.2000">
    <property type="entry name" value="Glycogen Phosphorylase B"/>
    <property type="match status" value="1"/>
</dbReference>
<organism evidence="1 2">
    <name type="scientific">Kutzneria chonburiensis</name>
    <dbReference type="NCBI Taxonomy" id="1483604"/>
    <lineage>
        <taxon>Bacteria</taxon>
        <taxon>Bacillati</taxon>
        <taxon>Actinomycetota</taxon>
        <taxon>Actinomycetes</taxon>
        <taxon>Pseudonocardiales</taxon>
        <taxon>Pseudonocardiaceae</taxon>
        <taxon>Kutzneria</taxon>
    </lineage>
</organism>
<sequence length="369" mass="38995">MSAVCFVTTYPLSRQDLGGSGWVDRRLLPVFAGSADVEVVCVTGPDGEWTERFDDVDVTARAAGDVPLELRGDRLALARIAAGMLVSPEPYLARKFSVFPGWRKAVALLRSRAAGRQVVTSGWPGLVLAAAAGVPVAAHVAHNVESTIAVEHSPRPLRMLGEIPRLRRMERRLLGLPSHVFALSRTDAAELSAIALPVPLSAIDASGGRAVGFIGKASWPPNARALEVLLGPVHEQLSAMGVDVDFVLAGKGTEQFAEHPRVVAAGPVADVADFYARVGLAVVPRFGASTGVSVKVLEAAEFGVPSVLPRSLAEAIDPDGPWLVAETVDEMAEAIRRWHGGERSPEAMEWARKQDVARTAAVLGAAVGL</sequence>
<proteinExistence type="predicted"/>
<dbReference type="Proteomes" id="UP001589810">
    <property type="component" value="Unassembled WGS sequence"/>
</dbReference>
<dbReference type="SUPFAM" id="SSF53756">
    <property type="entry name" value="UDP-Glycosyltransferase/glycogen phosphorylase"/>
    <property type="match status" value="1"/>
</dbReference>
<gene>
    <name evidence="1" type="ORF">ACFFH7_47365</name>
</gene>
<name>A0ABV6N9C5_9PSEU</name>
<reference evidence="1 2" key="1">
    <citation type="submission" date="2024-09" db="EMBL/GenBank/DDBJ databases">
        <authorList>
            <person name="Sun Q."/>
            <person name="Mori K."/>
        </authorList>
    </citation>
    <scope>NUCLEOTIDE SEQUENCE [LARGE SCALE GENOMIC DNA]</scope>
    <source>
        <strain evidence="1 2">TBRC 1432</strain>
    </source>
</reference>
<dbReference type="Pfam" id="PF13692">
    <property type="entry name" value="Glyco_trans_1_4"/>
    <property type="match status" value="1"/>
</dbReference>
<evidence type="ECO:0000313" key="2">
    <source>
        <dbReference type="Proteomes" id="UP001589810"/>
    </source>
</evidence>
<dbReference type="EMBL" id="JBHLUD010000021">
    <property type="protein sequence ID" value="MFC0549203.1"/>
    <property type="molecule type" value="Genomic_DNA"/>
</dbReference>
<comment type="caution">
    <text evidence="1">The sequence shown here is derived from an EMBL/GenBank/DDBJ whole genome shotgun (WGS) entry which is preliminary data.</text>
</comment>
<keyword evidence="2" id="KW-1185">Reference proteome</keyword>
<dbReference type="RefSeq" id="WP_273936227.1">
    <property type="nucleotide sequence ID" value="NZ_CP097263.1"/>
</dbReference>
<accession>A0ABV6N9C5</accession>